<dbReference type="EC" id="2.7.7.3" evidence="9"/>
<feature type="site" description="Transition state stabilizer" evidence="9">
    <location>
        <position position="17"/>
    </location>
</feature>
<evidence type="ECO:0000256" key="8">
    <source>
        <dbReference type="ARBA" id="ARBA00029346"/>
    </source>
</evidence>
<comment type="function">
    <text evidence="9">Reversibly transfers an adenylyl group from ATP to 4'-phosphopantetheine, yielding dephospho-CoA (dPCoA) and pyrophosphate.</text>
</comment>
<keyword evidence="6 9" id="KW-0460">Magnesium</keyword>
<feature type="binding site" evidence="9">
    <location>
        <position position="9"/>
    </location>
    <ligand>
        <name>substrate</name>
    </ligand>
</feature>
<keyword evidence="1 9" id="KW-0963">Cytoplasm</keyword>
<dbReference type="GO" id="GO:0015937">
    <property type="term" value="P:coenzyme A biosynthetic process"/>
    <property type="evidence" value="ECO:0007669"/>
    <property type="project" value="UniProtKB-UniRule"/>
</dbReference>
<dbReference type="PANTHER" id="PTHR21342:SF1">
    <property type="entry name" value="PHOSPHOPANTETHEINE ADENYLYLTRANSFERASE"/>
    <property type="match status" value="1"/>
</dbReference>
<comment type="subunit">
    <text evidence="9">Homohexamer.</text>
</comment>
<dbReference type="AlphaFoldDB" id="A0AA90SDN9"/>
<evidence type="ECO:0000259" key="10">
    <source>
        <dbReference type="Pfam" id="PF01467"/>
    </source>
</evidence>
<gene>
    <name evidence="9 11" type="primary">coaD</name>
    <name evidence="11" type="ORF">QS748_10275</name>
</gene>
<reference evidence="11 12" key="1">
    <citation type="journal article" date="2023" name="bioRxiv">
        <title>An intranuclear bacterial parasite of deep-sea mussels expresses apoptosis inhibitors acquired from its host.</title>
        <authorList>
            <person name="Gonzalez Porras M.A."/>
            <person name="Assie A."/>
            <person name="Tietjen M."/>
            <person name="Violette M."/>
            <person name="Kleiner M."/>
            <person name="Gruber-Vodicka H."/>
            <person name="Dubilier N."/>
            <person name="Leisch N."/>
        </authorList>
    </citation>
    <scope>NUCLEOTIDE SEQUENCE [LARGE SCALE GENOMIC DNA]</scope>
    <source>
        <strain evidence="11">IAP13</strain>
    </source>
</reference>
<dbReference type="Pfam" id="PF01467">
    <property type="entry name" value="CTP_transf_like"/>
    <property type="match status" value="1"/>
</dbReference>
<feature type="binding site" evidence="9">
    <location>
        <begin position="9"/>
        <end position="10"/>
    </location>
    <ligand>
        <name>ATP</name>
        <dbReference type="ChEBI" id="CHEBI:30616"/>
    </ligand>
</feature>
<protein>
    <recommendedName>
        <fullName evidence="9">Phosphopantetheine adenylyltransferase</fullName>
        <ecNumber evidence="9">2.7.7.3</ecNumber>
    </recommendedName>
    <alternativeName>
        <fullName evidence="9">Dephospho-CoA pyrophosphorylase</fullName>
    </alternativeName>
    <alternativeName>
        <fullName evidence="9">Pantetheine-phosphate adenylyltransferase</fullName>
        <shortName evidence="9">PPAT</shortName>
    </alternativeName>
</protein>
<sequence>MIKVIYPGTFDPITKGHMDLINRAAILFDQVVVAVAESHGKNTVFCLAERVSLAKEILGGCSNVEVIGFNSLLIDFLIEQNAHVILRGLRAVSDFEYELQMANINRMLAPNVESLFLTPAEQYAYMSSTLVREISSLGGDISKFVEPCVQKALVAKYAKKD</sequence>
<comment type="similarity">
    <text evidence="9">Belongs to the bacterial CoaD family.</text>
</comment>
<dbReference type="GO" id="GO:0004595">
    <property type="term" value="F:pantetheine-phosphate adenylyltransferase activity"/>
    <property type="evidence" value="ECO:0007669"/>
    <property type="project" value="UniProtKB-UniRule"/>
</dbReference>
<name>A0AA90SDN9_9GAMM</name>
<feature type="binding site" evidence="9">
    <location>
        <position position="87"/>
    </location>
    <ligand>
        <name>substrate</name>
    </ligand>
</feature>
<evidence type="ECO:0000256" key="5">
    <source>
        <dbReference type="ARBA" id="ARBA00022840"/>
    </source>
</evidence>
<feature type="domain" description="Cytidyltransferase-like" evidence="10">
    <location>
        <begin position="5"/>
        <end position="133"/>
    </location>
</feature>
<dbReference type="SUPFAM" id="SSF52374">
    <property type="entry name" value="Nucleotidylyl transferase"/>
    <property type="match status" value="1"/>
</dbReference>
<keyword evidence="12" id="KW-1185">Reference proteome</keyword>
<dbReference type="PANTHER" id="PTHR21342">
    <property type="entry name" value="PHOSPHOPANTETHEINE ADENYLYLTRANSFERASE"/>
    <property type="match status" value="1"/>
</dbReference>
<evidence type="ECO:0000256" key="6">
    <source>
        <dbReference type="ARBA" id="ARBA00022842"/>
    </source>
</evidence>
<dbReference type="NCBIfam" id="TIGR00125">
    <property type="entry name" value="cyt_tran_rel"/>
    <property type="match status" value="1"/>
</dbReference>
<dbReference type="PRINTS" id="PR01020">
    <property type="entry name" value="LPSBIOSNTHSS"/>
</dbReference>
<dbReference type="InterPro" id="IPR004821">
    <property type="entry name" value="Cyt_trans-like"/>
</dbReference>
<comment type="catalytic activity">
    <reaction evidence="8 9">
        <text>(R)-4'-phosphopantetheine + ATP + H(+) = 3'-dephospho-CoA + diphosphate</text>
        <dbReference type="Rhea" id="RHEA:19801"/>
        <dbReference type="ChEBI" id="CHEBI:15378"/>
        <dbReference type="ChEBI" id="CHEBI:30616"/>
        <dbReference type="ChEBI" id="CHEBI:33019"/>
        <dbReference type="ChEBI" id="CHEBI:57328"/>
        <dbReference type="ChEBI" id="CHEBI:61723"/>
        <dbReference type="EC" id="2.7.7.3"/>
    </reaction>
</comment>
<dbReference type="GO" id="GO:0005524">
    <property type="term" value="F:ATP binding"/>
    <property type="evidence" value="ECO:0007669"/>
    <property type="project" value="UniProtKB-KW"/>
</dbReference>
<comment type="subcellular location">
    <subcellularLocation>
        <location evidence="9">Cytoplasm</location>
    </subcellularLocation>
</comment>
<comment type="caution">
    <text evidence="11">The sequence shown here is derived from an EMBL/GenBank/DDBJ whole genome shotgun (WGS) entry which is preliminary data.</text>
</comment>
<dbReference type="NCBIfam" id="TIGR01510">
    <property type="entry name" value="coaD_prev_kdtB"/>
    <property type="match status" value="1"/>
</dbReference>
<accession>A0AA90SDN9</accession>
<feature type="binding site" evidence="9">
    <location>
        <position position="73"/>
    </location>
    <ligand>
        <name>substrate</name>
    </ligand>
</feature>
<comment type="cofactor">
    <cofactor evidence="9">
        <name>Mg(2+)</name>
        <dbReference type="ChEBI" id="CHEBI:18420"/>
    </cofactor>
</comment>
<keyword evidence="5 9" id="KW-0067">ATP-binding</keyword>
<proteinExistence type="inferred from homology"/>
<feature type="binding site" evidence="9">
    <location>
        <position position="17"/>
    </location>
    <ligand>
        <name>ATP</name>
        <dbReference type="ChEBI" id="CHEBI:30616"/>
    </ligand>
</feature>
<evidence type="ECO:0000256" key="7">
    <source>
        <dbReference type="ARBA" id="ARBA00022993"/>
    </source>
</evidence>
<evidence type="ECO:0000256" key="1">
    <source>
        <dbReference type="ARBA" id="ARBA00022490"/>
    </source>
</evidence>
<feature type="binding site" evidence="9">
    <location>
        <position position="98"/>
    </location>
    <ligand>
        <name>ATP</name>
        <dbReference type="ChEBI" id="CHEBI:30616"/>
    </ligand>
</feature>
<dbReference type="InterPro" id="IPR014729">
    <property type="entry name" value="Rossmann-like_a/b/a_fold"/>
</dbReference>
<dbReference type="HAMAP" id="MF_00151">
    <property type="entry name" value="PPAT_bact"/>
    <property type="match status" value="1"/>
</dbReference>
<comment type="pathway">
    <text evidence="9">Cofactor biosynthesis; coenzyme A biosynthesis; CoA from (R)-pantothenate: step 4/5.</text>
</comment>
<keyword evidence="3 9" id="KW-0548">Nucleotidyltransferase</keyword>
<evidence type="ECO:0000256" key="3">
    <source>
        <dbReference type="ARBA" id="ARBA00022695"/>
    </source>
</evidence>
<evidence type="ECO:0000256" key="9">
    <source>
        <dbReference type="HAMAP-Rule" id="MF_00151"/>
    </source>
</evidence>
<keyword evidence="2 9" id="KW-0808">Transferase</keyword>
<feature type="binding site" evidence="9">
    <location>
        <begin position="88"/>
        <end position="90"/>
    </location>
    <ligand>
        <name>ATP</name>
        <dbReference type="ChEBI" id="CHEBI:30616"/>
    </ligand>
</feature>
<evidence type="ECO:0000256" key="4">
    <source>
        <dbReference type="ARBA" id="ARBA00022741"/>
    </source>
</evidence>
<dbReference type="InterPro" id="IPR001980">
    <property type="entry name" value="PPAT"/>
</dbReference>
<feature type="binding site" evidence="9">
    <location>
        <position position="41"/>
    </location>
    <ligand>
        <name>substrate</name>
    </ligand>
</feature>
<dbReference type="CDD" id="cd02163">
    <property type="entry name" value="PPAT"/>
    <property type="match status" value="1"/>
</dbReference>
<dbReference type="Gene3D" id="3.40.50.620">
    <property type="entry name" value="HUPs"/>
    <property type="match status" value="1"/>
</dbReference>
<feature type="binding site" evidence="9">
    <location>
        <begin position="123"/>
        <end position="129"/>
    </location>
    <ligand>
        <name>ATP</name>
        <dbReference type="ChEBI" id="CHEBI:30616"/>
    </ligand>
</feature>
<dbReference type="EMBL" id="JASXSV010000016">
    <property type="protein sequence ID" value="MDP0589542.1"/>
    <property type="molecule type" value="Genomic_DNA"/>
</dbReference>
<evidence type="ECO:0000256" key="2">
    <source>
        <dbReference type="ARBA" id="ARBA00022679"/>
    </source>
</evidence>
<organism evidence="11 12">
    <name type="scientific">Candidatus Endonucleibacter bathymodioli</name>
    <dbReference type="NCBI Taxonomy" id="539814"/>
    <lineage>
        <taxon>Bacteria</taxon>
        <taxon>Pseudomonadati</taxon>
        <taxon>Pseudomonadota</taxon>
        <taxon>Gammaproteobacteria</taxon>
        <taxon>Oceanospirillales</taxon>
        <taxon>Endozoicomonadaceae</taxon>
        <taxon>Candidatus Endonucleibacter</taxon>
    </lineage>
</organism>
<dbReference type="Proteomes" id="UP001178148">
    <property type="component" value="Unassembled WGS sequence"/>
</dbReference>
<dbReference type="GO" id="GO:0005737">
    <property type="term" value="C:cytoplasm"/>
    <property type="evidence" value="ECO:0007669"/>
    <property type="project" value="UniProtKB-SubCell"/>
</dbReference>
<evidence type="ECO:0000313" key="12">
    <source>
        <dbReference type="Proteomes" id="UP001178148"/>
    </source>
</evidence>
<evidence type="ECO:0000313" key="11">
    <source>
        <dbReference type="EMBL" id="MDP0589542.1"/>
    </source>
</evidence>
<keyword evidence="7 9" id="KW-0173">Coenzyme A biosynthesis</keyword>
<keyword evidence="4 9" id="KW-0547">Nucleotide-binding</keyword>